<dbReference type="Gene3D" id="3.40.50.150">
    <property type="entry name" value="Vaccinia Virus protein VP39"/>
    <property type="match status" value="1"/>
</dbReference>
<keyword evidence="4 11" id="KW-0949">S-adenosyl-L-methionine</keyword>
<dbReference type="EC" id="2.1.1.244" evidence="5"/>
<dbReference type="STRING" id="158441.A0A226ELJ0"/>
<evidence type="ECO:0000313" key="13">
    <source>
        <dbReference type="Proteomes" id="UP000198287"/>
    </source>
</evidence>
<dbReference type="FunFam" id="3.40.50.150:FF:000025">
    <property type="entry name" value="N-terminal Xaa-Pro-Lys N-methyltransferase 1"/>
    <property type="match status" value="1"/>
</dbReference>
<dbReference type="GO" id="GO:0071885">
    <property type="term" value="F:N-terminal protein N-methyltransferase activity"/>
    <property type="evidence" value="ECO:0007669"/>
    <property type="project" value="UniProtKB-EC"/>
</dbReference>
<organism evidence="12 13">
    <name type="scientific">Folsomia candida</name>
    <name type="common">Springtail</name>
    <dbReference type="NCBI Taxonomy" id="158441"/>
    <lineage>
        <taxon>Eukaryota</taxon>
        <taxon>Metazoa</taxon>
        <taxon>Ecdysozoa</taxon>
        <taxon>Arthropoda</taxon>
        <taxon>Hexapoda</taxon>
        <taxon>Collembola</taxon>
        <taxon>Entomobryomorpha</taxon>
        <taxon>Isotomoidea</taxon>
        <taxon>Isotomidae</taxon>
        <taxon>Proisotominae</taxon>
        <taxon>Folsomia</taxon>
    </lineage>
</organism>
<dbReference type="PANTHER" id="PTHR12753">
    <property type="entry name" value="AD-003 - RELATED"/>
    <property type="match status" value="1"/>
</dbReference>
<sequence length="242" mass="27250">MTSEEANKSGEAIVLDKEDSTFYTDGAQYWKDVEPTVNGMLGGLGFLTDIDIKNSERFLKTLLKLPNPTGTSYALDCGAGIGRITKNLLSRYFDKVDLVDQCPNFIEKAKQNFEGNPKIGEFFCCGLQKFNPPTGKYDVIWIQWVLSHLTDDDLVDLLQRCMKALRPNGLLIVKENCTNSDKVEHDSTDSSATRPFKLFKDLFVKADFKVLKYVKQKNFPADLYPVWSFALSPNIGEKTSCC</sequence>
<dbReference type="GO" id="GO:0032259">
    <property type="term" value="P:methylation"/>
    <property type="evidence" value="ECO:0007669"/>
    <property type="project" value="UniProtKB-KW"/>
</dbReference>
<keyword evidence="13" id="KW-1185">Reference proteome</keyword>
<evidence type="ECO:0000256" key="10">
    <source>
        <dbReference type="ARBA" id="ARBA00048167"/>
    </source>
</evidence>
<evidence type="ECO:0000256" key="6">
    <source>
        <dbReference type="ARBA" id="ARBA00039449"/>
    </source>
</evidence>
<evidence type="ECO:0000256" key="5">
    <source>
        <dbReference type="ARBA" id="ARBA00039112"/>
    </source>
</evidence>
<dbReference type="SUPFAM" id="SSF53335">
    <property type="entry name" value="S-adenosyl-L-methionine-dependent methyltransferases"/>
    <property type="match status" value="1"/>
</dbReference>
<feature type="binding site" evidence="11">
    <location>
        <position position="83"/>
    </location>
    <ligand>
        <name>S-adenosyl-L-methionine</name>
        <dbReference type="ChEBI" id="CHEBI:59789"/>
    </ligand>
</feature>
<evidence type="ECO:0000256" key="4">
    <source>
        <dbReference type="ARBA" id="ARBA00022691"/>
    </source>
</evidence>
<dbReference type="OMA" id="PVRMYCL"/>
<comment type="catalytic activity">
    <reaction evidence="10">
        <text>N-terminal L-alanyl-L-prolyl-L-lysyl-[protein] + 3 S-adenosyl-L-methionine = N-terminal N,N,N-trimethyl-L-alanyl-L-prolyl-L-lysyl-[protein] + 3 S-adenosyl-L-homocysteine + 3 H(+)</text>
        <dbReference type="Rhea" id="RHEA:54712"/>
        <dbReference type="Rhea" id="RHEA-COMP:13785"/>
        <dbReference type="Rhea" id="RHEA-COMP:13971"/>
        <dbReference type="ChEBI" id="CHEBI:15378"/>
        <dbReference type="ChEBI" id="CHEBI:57856"/>
        <dbReference type="ChEBI" id="CHEBI:59789"/>
        <dbReference type="ChEBI" id="CHEBI:138057"/>
        <dbReference type="ChEBI" id="CHEBI:138315"/>
        <dbReference type="EC" id="2.1.1.244"/>
    </reaction>
</comment>
<dbReference type="AlphaFoldDB" id="A0A226ELJ0"/>
<dbReference type="InterPro" id="IPR008576">
    <property type="entry name" value="MeTrfase_NTM1"/>
</dbReference>
<reference evidence="12 13" key="1">
    <citation type="submission" date="2015-12" db="EMBL/GenBank/DDBJ databases">
        <title>The genome of Folsomia candida.</title>
        <authorList>
            <person name="Faddeeva A."/>
            <person name="Derks M.F."/>
            <person name="Anvar Y."/>
            <person name="Smit S."/>
            <person name="Van Straalen N."/>
            <person name="Roelofs D."/>
        </authorList>
    </citation>
    <scope>NUCLEOTIDE SEQUENCE [LARGE SCALE GENOMIC DNA]</scope>
    <source>
        <strain evidence="12 13">VU population</strain>
        <tissue evidence="12">Whole body</tissue>
    </source>
</reference>
<dbReference type="EMBL" id="LNIX01000003">
    <property type="protein sequence ID" value="OXA57864.1"/>
    <property type="molecule type" value="Genomic_DNA"/>
</dbReference>
<evidence type="ECO:0000256" key="2">
    <source>
        <dbReference type="ARBA" id="ARBA00022603"/>
    </source>
</evidence>
<dbReference type="Pfam" id="PF05891">
    <property type="entry name" value="Methyltransf_PK"/>
    <property type="match status" value="1"/>
</dbReference>
<dbReference type="PANTHER" id="PTHR12753:SF0">
    <property type="entry name" value="ALPHA N-TERMINAL PROTEIN METHYLTRANSFERASE 1"/>
    <property type="match status" value="1"/>
</dbReference>
<dbReference type="CDD" id="cd02440">
    <property type="entry name" value="AdoMet_MTases"/>
    <property type="match status" value="1"/>
</dbReference>
<evidence type="ECO:0000256" key="9">
    <source>
        <dbReference type="ARBA" id="ARBA00047885"/>
    </source>
</evidence>
<accession>A0A226ELJ0</accession>
<protein>
    <recommendedName>
        <fullName evidence="6">Alpha N-terminal protein methyltransferase 1</fullName>
        <ecNumber evidence="5">2.1.1.244</ecNumber>
    </recommendedName>
    <alternativeName>
        <fullName evidence="7">X-Pro-Lys N-terminal protein methyltransferase 1</fullName>
    </alternativeName>
</protein>
<dbReference type="Proteomes" id="UP000198287">
    <property type="component" value="Unassembled WGS sequence"/>
</dbReference>
<dbReference type="GO" id="GO:0005737">
    <property type="term" value="C:cytoplasm"/>
    <property type="evidence" value="ECO:0007669"/>
    <property type="project" value="TreeGrafter"/>
</dbReference>
<keyword evidence="3 12" id="KW-0808">Transferase</keyword>
<gene>
    <name evidence="12" type="ORF">Fcan01_08174</name>
</gene>
<comment type="catalytic activity">
    <reaction evidence="8">
        <text>N-terminal L-seryl-L-prolyl-L-lysyl-[protein] + 3 S-adenosyl-L-methionine = N-terminal N,N,N-trimethyl-L-seryl-L-prolyl-L-lysyl-[protein] + 3 S-adenosyl-L-homocysteine + 3 H(+)</text>
        <dbReference type="Rhea" id="RHEA:54724"/>
        <dbReference type="Rhea" id="RHEA-COMP:13789"/>
        <dbReference type="Rhea" id="RHEA-COMP:13973"/>
        <dbReference type="ChEBI" id="CHEBI:15378"/>
        <dbReference type="ChEBI" id="CHEBI:57856"/>
        <dbReference type="ChEBI" id="CHEBI:59789"/>
        <dbReference type="ChEBI" id="CHEBI:138061"/>
        <dbReference type="ChEBI" id="CHEBI:138317"/>
        <dbReference type="EC" id="2.1.1.244"/>
    </reaction>
</comment>
<dbReference type="InterPro" id="IPR029063">
    <property type="entry name" value="SAM-dependent_MTases_sf"/>
</dbReference>
<evidence type="ECO:0000256" key="11">
    <source>
        <dbReference type="PIRSR" id="PIRSR016958-1"/>
    </source>
</evidence>
<proteinExistence type="inferred from homology"/>
<comment type="similarity">
    <text evidence="1">Belongs to the methyltransferase superfamily. NTM1 family.</text>
</comment>
<evidence type="ECO:0000256" key="1">
    <source>
        <dbReference type="ARBA" id="ARBA00009059"/>
    </source>
</evidence>
<comment type="caution">
    <text evidence="12">The sequence shown here is derived from an EMBL/GenBank/DDBJ whole genome shotgun (WGS) entry which is preliminary data.</text>
</comment>
<evidence type="ECO:0000256" key="8">
    <source>
        <dbReference type="ARBA" id="ARBA00047306"/>
    </source>
</evidence>
<evidence type="ECO:0000256" key="3">
    <source>
        <dbReference type="ARBA" id="ARBA00022679"/>
    </source>
</evidence>
<feature type="binding site" evidence="11">
    <location>
        <position position="143"/>
    </location>
    <ligand>
        <name>S-adenosyl-L-methionine</name>
        <dbReference type="ChEBI" id="CHEBI:59789"/>
    </ligand>
</feature>
<evidence type="ECO:0000256" key="7">
    <source>
        <dbReference type="ARBA" id="ARBA00043129"/>
    </source>
</evidence>
<name>A0A226ELJ0_FOLCA</name>
<feature type="binding site" evidence="11">
    <location>
        <begin position="127"/>
        <end position="128"/>
    </location>
    <ligand>
        <name>S-adenosyl-L-methionine</name>
        <dbReference type="ChEBI" id="CHEBI:59789"/>
    </ligand>
</feature>
<feature type="binding site" evidence="11">
    <location>
        <position position="78"/>
    </location>
    <ligand>
        <name>S-adenosyl-L-methionine</name>
        <dbReference type="ChEBI" id="CHEBI:59789"/>
    </ligand>
</feature>
<comment type="catalytic activity">
    <reaction evidence="9">
        <text>N-terminal L-prolyl-L-prolyl-L-lysyl-[protein] + 2 S-adenosyl-L-methionine = N-terminal N,N-dimethyl-L-prolyl-L-prolyl-L-lysyl-[protein] + 2 S-adenosyl-L-homocysteine + 2 H(+)</text>
        <dbReference type="Rhea" id="RHEA:54736"/>
        <dbReference type="Rhea" id="RHEA-COMP:13787"/>
        <dbReference type="Rhea" id="RHEA-COMP:13974"/>
        <dbReference type="ChEBI" id="CHEBI:15378"/>
        <dbReference type="ChEBI" id="CHEBI:57856"/>
        <dbReference type="ChEBI" id="CHEBI:59789"/>
        <dbReference type="ChEBI" id="CHEBI:138059"/>
        <dbReference type="ChEBI" id="CHEBI:138318"/>
        <dbReference type="EC" id="2.1.1.244"/>
    </reaction>
</comment>
<evidence type="ECO:0000313" key="12">
    <source>
        <dbReference type="EMBL" id="OXA57864.1"/>
    </source>
</evidence>
<keyword evidence="2 12" id="KW-0489">Methyltransferase</keyword>
<dbReference type="PIRSF" id="PIRSF016958">
    <property type="entry name" value="DUF858_MeTrfase_lik"/>
    <property type="match status" value="1"/>
</dbReference>